<dbReference type="PROSITE" id="PS01124">
    <property type="entry name" value="HTH_ARAC_FAMILY_2"/>
    <property type="match status" value="1"/>
</dbReference>
<name>A0A2P8Q2U1_9ACTN</name>
<gene>
    <name evidence="5" type="ORF">C6Y14_25615</name>
</gene>
<feature type="domain" description="HTH araC/xylS-type" evidence="4">
    <location>
        <begin position="226"/>
        <end position="327"/>
    </location>
</feature>
<dbReference type="PANTHER" id="PTHR46796:SF12">
    <property type="entry name" value="HTH-TYPE DNA-BINDING TRANSCRIPTIONAL ACTIVATOR EUTR"/>
    <property type="match status" value="1"/>
</dbReference>
<evidence type="ECO:0000313" key="5">
    <source>
        <dbReference type="EMBL" id="PSM40543.1"/>
    </source>
</evidence>
<protein>
    <submittedName>
        <fullName evidence="5">AraC family transcriptional regulator</fullName>
    </submittedName>
</protein>
<evidence type="ECO:0000256" key="2">
    <source>
        <dbReference type="ARBA" id="ARBA00023125"/>
    </source>
</evidence>
<keyword evidence="6" id="KW-1185">Reference proteome</keyword>
<sequence length="328" mass="36369">MVEDEERQAGVSSYETRCVEESHDVIAEHYYDLRLEVAGPAEDFLTRLAVAELGALTVGDVSFGTEVTLGFAQPRVYHVTVPLTGRFRCRQGFGAPSYTVPGRAVFLKPERGIRVDDWSADCRALTVKIDMAALHERLEALLGGPVRRPPSFETYIDVGQGAGRSWADLALWCLREKNTADGLLGRPLIRSRIEQTLLEGLLLACGHSYRGALEAPVPAARPATVRRVMEAIEERPDEHYDAARLASLSQIGVRALQEAFRKHVGMSPTAYVTEVRLRRAHEQLLAADPATITVTEVAYRWGFAHLGRFAQRYRIRFGTSPAQTLRSG</sequence>
<accession>A0A2P8Q2U1</accession>
<comment type="caution">
    <text evidence="5">The sequence shown here is derived from an EMBL/GenBank/DDBJ whole genome shotgun (WGS) entry which is preliminary data.</text>
</comment>
<dbReference type="Gene3D" id="1.10.10.60">
    <property type="entry name" value="Homeodomain-like"/>
    <property type="match status" value="1"/>
</dbReference>
<dbReference type="InterPro" id="IPR035418">
    <property type="entry name" value="AraC-bd_2"/>
</dbReference>
<evidence type="ECO:0000259" key="4">
    <source>
        <dbReference type="PROSITE" id="PS01124"/>
    </source>
</evidence>
<dbReference type="EMBL" id="PYBJ01000018">
    <property type="protein sequence ID" value="PSM40543.1"/>
    <property type="molecule type" value="Genomic_DNA"/>
</dbReference>
<dbReference type="InterPro" id="IPR050204">
    <property type="entry name" value="AraC_XylS_family_regulators"/>
</dbReference>
<organism evidence="5 6">
    <name type="scientific">Streptomyces dioscori</name>
    <dbReference type="NCBI Taxonomy" id="2109333"/>
    <lineage>
        <taxon>Bacteria</taxon>
        <taxon>Bacillati</taxon>
        <taxon>Actinomycetota</taxon>
        <taxon>Actinomycetes</taxon>
        <taxon>Kitasatosporales</taxon>
        <taxon>Streptomycetaceae</taxon>
        <taxon>Streptomyces</taxon>
        <taxon>Streptomyces aurantiacus group</taxon>
    </lineage>
</organism>
<proteinExistence type="predicted"/>
<dbReference type="Pfam" id="PF12833">
    <property type="entry name" value="HTH_18"/>
    <property type="match status" value="1"/>
</dbReference>
<dbReference type="OrthoDB" id="5464689at2"/>
<evidence type="ECO:0000256" key="1">
    <source>
        <dbReference type="ARBA" id="ARBA00023015"/>
    </source>
</evidence>
<dbReference type="PANTHER" id="PTHR46796">
    <property type="entry name" value="HTH-TYPE TRANSCRIPTIONAL ACTIVATOR RHAS-RELATED"/>
    <property type="match status" value="1"/>
</dbReference>
<keyword evidence="3" id="KW-0804">Transcription</keyword>
<dbReference type="GO" id="GO:0003700">
    <property type="term" value="F:DNA-binding transcription factor activity"/>
    <property type="evidence" value="ECO:0007669"/>
    <property type="project" value="InterPro"/>
</dbReference>
<dbReference type="AlphaFoldDB" id="A0A2P8Q2U1"/>
<evidence type="ECO:0000256" key="3">
    <source>
        <dbReference type="ARBA" id="ARBA00023163"/>
    </source>
</evidence>
<keyword evidence="1" id="KW-0805">Transcription regulation</keyword>
<dbReference type="Pfam" id="PF14525">
    <property type="entry name" value="AraC_binding_2"/>
    <property type="match status" value="1"/>
</dbReference>
<reference evidence="5 6" key="1">
    <citation type="submission" date="2018-03" db="EMBL/GenBank/DDBJ databases">
        <title>Streptomyces dioscori sp. nov., a novel endophytic actinobacterium isolated from bulbil of Dioscorea bulbifera L.</title>
        <authorList>
            <person name="Zhikuan W."/>
        </authorList>
    </citation>
    <scope>NUCLEOTIDE SEQUENCE [LARGE SCALE GENOMIC DNA]</scope>
    <source>
        <strain evidence="5 6">A217</strain>
    </source>
</reference>
<evidence type="ECO:0000313" key="6">
    <source>
        <dbReference type="Proteomes" id="UP000240429"/>
    </source>
</evidence>
<keyword evidence="2" id="KW-0238">DNA-binding</keyword>
<dbReference type="RefSeq" id="WP_107019165.1">
    <property type="nucleotide sequence ID" value="NZ_KZ679047.1"/>
</dbReference>
<dbReference type="GO" id="GO:0043565">
    <property type="term" value="F:sequence-specific DNA binding"/>
    <property type="evidence" value="ECO:0007669"/>
    <property type="project" value="InterPro"/>
</dbReference>
<dbReference type="Proteomes" id="UP000240429">
    <property type="component" value="Unassembled WGS sequence"/>
</dbReference>
<dbReference type="InterPro" id="IPR009057">
    <property type="entry name" value="Homeodomain-like_sf"/>
</dbReference>
<dbReference type="SMART" id="SM00342">
    <property type="entry name" value="HTH_ARAC"/>
    <property type="match status" value="1"/>
</dbReference>
<dbReference type="SUPFAM" id="SSF46689">
    <property type="entry name" value="Homeodomain-like"/>
    <property type="match status" value="2"/>
</dbReference>
<dbReference type="InterPro" id="IPR018060">
    <property type="entry name" value="HTH_AraC"/>
</dbReference>